<sequence>MPISPGIYALHRAAAPPPAPALLEDEATGLRLATGPAAGSGAAVTIVLSGTLRHPHLGSFGPGEALVGDGTAALQGDAVCLGISCAPAAAPPAPLALRRRAHPVLPPCDPTPADLLISGRPEQTDLTLFRDATGRFGAGFWTSTAYHRRSIAFPKFEVMHLTGGWIELAEETGATHRFDAGDTFLIAKGTRCDWKTGGMEKLFCSYVPN</sequence>
<accession>A0A8J7CJG5</accession>
<organism evidence="2 3">
    <name type="scientific">Mangrovicoccus algicola</name>
    <dbReference type="NCBI Taxonomy" id="2771008"/>
    <lineage>
        <taxon>Bacteria</taxon>
        <taxon>Pseudomonadati</taxon>
        <taxon>Pseudomonadota</taxon>
        <taxon>Alphaproteobacteria</taxon>
        <taxon>Rhodobacterales</taxon>
        <taxon>Paracoccaceae</taxon>
        <taxon>Mangrovicoccus</taxon>
    </lineage>
</organism>
<protein>
    <submittedName>
        <fullName evidence="2">DUF861 domain-containing protein</fullName>
    </submittedName>
</protein>
<dbReference type="AlphaFoldDB" id="A0A8J7CJG5"/>
<proteinExistence type="predicted"/>
<dbReference type="InterPro" id="IPR014710">
    <property type="entry name" value="RmlC-like_jellyroll"/>
</dbReference>
<dbReference type="Pfam" id="PF05899">
    <property type="entry name" value="Cupin_3"/>
    <property type="match status" value="1"/>
</dbReference>
<name>A0A8J7CJG5_9RHOB</name>
<evidence type="ECO:0000313" key="2">
    <source>
        <dbReference type="EMBL" id="MBE3637636.1"/>
    </source>
</evidence>
<keyword evidence="3" id="KW-1185">Reference proteome</keyword>
<dbReference type="Gene3D" id="2.60.120.10">
    <property type="entry name" value="Jelly Rolls"/>
    <property type="match status" value="1"/>
</dbReference>
<dbReference type="InterPro" id="IPR011051">
    <property type="entry name" value="RmlC_Cupin_sf"/>
</dbReference>
<evidence type="ECO:0000259" key="1">
    <source>
        <dbReference type="Pfam" id="PF05899"/>
    </source>
</evidence>
<comment type="caution">
    <text evidence="2">The sequence shown here is derived from an EMBL/GenBank/DDBJ whole genome shotgun (WGS) entry which is preliminary data.</text>
</comment>
<dbReference type="InterPro" id="IPR008579">
    <property type="entry name" value="UGlyAH_Cupin_dom"/>
</dbReference>
<dbReference type="SUPFAM" id="SSF51182">
    <property type="entry name" value="RmlC-like cupins"/>
    <property type="match status" value="1"/>
</dbReference>
<feature type="domain" description="(S)-ureidoglycine aminohydrolase cupin" evidence="1">
    <location>
        <begin position="132"/>
        <end position="196"/>
    </location>
</feature>
<evidence type="ECO:0000313" key="3">
    <source>
        <dbReference type="Proteomes" id="UP000609121"/>
    </source>
</evidence>
<gene>
    <name evidence="2" type="ORF">ICN82_05375</name>
</gene>
<dbReference type="Proteomes" id="UP000609121">
    <property type="component" value="Unassembled WGS sequence"/>
</dbReference>
<reference evidence="2" key="1">
    <citation type="submission" date="2020-09" db="EMBL/GenBank/DDBJ databases">
        <title>A novel bacterium of genus Mangrovicoccus, isolated from South China Sea.</title>
        <authorList>
            <person name="Huang H."/>
            <person name="Mo K."/>
            <person name="Hu Y."/>
        </authorList>
    </citation>
    <scope>NUCLEOTIDE SEQUENCE</scope>
    <source>
        <strain evidence="2">HB182678</strain>
    </source>
</reference>
<dbReference type="EMBL" id="JACVXA010000010">
    <property type="protein sequence ID" value="MBE3637636.1"/>
    <property type="molecule type" value="Genomic_DNA"/>
</dbReference>
<dbReference type="RefSeq" id="WP_193180477.1">
    <property type="nucleotide sequence ID" value="NZ_JACVXA010000010.1"/>
</dbReference>